<evidence type="ECO:0000313" key="4">
    <source>
        <dbReference type="EMBL" id="EEB12085.1"/>
    </source>
</evidence>
<feature type="domain" description="C2H2-type" evidence="3">
    <location>
        <begin position="2537"/>
        <end position="2560"/>
    </location>
</feature>
<dbReference type="PROSITE" id="PS00028">
    <property type="entry name" value="ZINC_FINGER_C2H2_1"/>
    <property type="match status" value="4"/>
</dbReference>
<dbReference type="InterPro" id="IPR003604">
    <property type="entry name" value="Matrin/U1-like-C_Znf_C2H2"/>
</dbReference>
<feature type="compositionally biased region" description="Low complexity" evidence="2">
    <location>
        <begin position="1114"/>
        <end position="1126"/>
    </location>
</feature>
<dbReference type="RefSeq" id="XP_002424823.1">
    <property type="nucleotide sequence ID" value="XM_002424778.1"/>
</dbReference>
<dbReference type="SUPFAM" id="SSF57667">
    <property type="entry name" value="beta-beta-alpha zinc fingers"/>
    <property type="match status" value="1"/>
</dbReference>
<feature type="compositionally biased region" description="Basic residues" evidence="2">
    <location>
        <begin position="3489"/>
        <end position="3523"/>
    </location>
</feature>
<feature type="compositionally biased region" description="Basic and acidic residues" evidence="2">
    <location>
        <begin position="1137"/>
        <end position="1146"/>
    </location>
</feature>
<feature type="region of interest" description="Disordered" evidence="2">
    <location>
        <begin position="1924"/>
        <end position="1943"/>
    </location>
</feature>
<feature type="compositionally biased region" description="Basic and acidic residues" evidence="2">
    <location>
        <begin position="2981"/>
        <end position="2995"/>
    </location>
</feature>
<dbReference type="OrthoDB" id="6382392at2759"/>
<organism>
    <name type="scientific">Pediculus humanus subsp. corporis</name>
    <name type="common">Body louse</name>
    <dbReference type="NCBI Taxonomy" id="121224"/>
    <lineage>
        <taxon>Eukaryota</taxon>
        <taxon>Metazoa</taxon>
        <taxon>Ecdysozoa</taxon>
        <taxon>Arthropoda</taxon>
        <taxon>Hexapoda</taxon>
        <taxon>Insecta</taxon>
        <taxon>Pterygota</taxon>
        <taxon>Neoptera</taxon>
        <taxon>Paraneoptera</taxon>
        <taxon>Psocodea</taxon>
        <taxon>Troctomorpha</taxon>
        <taxon>Phthiraptera</taxon>
        <taxon>Anoplura</taxon>
        <taxon>Pediculidae</taxon>
        <taxon>Pediculus</taxon>
    </lineage>
</organism>
<keyword evidence="6" id="KW-1185">Reference proteome</keyword>
<feature type="region of interest" description="Disordered" evidence="2">
    <location>
        <begin position="1837"/>
        <end position="1879"/>
    </location>
</feature>
<feature type="region of interest" description="Disordered" evidence="2">
    <location>
        <begin position="1320"/>
        <end position="1347"/>
    </location>
</feature>
<feature type="region of interest" description="Disordered" evidence="2">
    <location>
        <begin position="2879"/>
        <end position="2907"/>
    </location>
</feature>
<feature type="region of interest" description="Disordered" evidence="2">
    <location>
        <begin position="1484"/>
        <end position="1513"/>
    </location>
</feature>
<protein>
    <recommendedName>
        <fullName evidence="3">C2H2-type domain-containing protein</fullName>
    </recommendedName>
</protein>
<feature type="compositionally biased region" description="Basic and acidic residues" evidence="2">
    <location>
        <begin position="787"/>
        <end position="796"/>
    </location>
</feature>
<feature type="compositionally biased region" description="Polar residues" evidence="2">
    <location>
        <begin position="1147"/>
        <end position="1158"/>
    </location>
</feature>
<feature type="compositionally biased region" description="Polar residues" evidence="2">
    <location>
        <begin position="32"/>
        <end position="45"/>
    </location>
</feature>
<dbReference type="InParanoid" id="E0VFC9"/>
<dbReference type="VEuPathDB" id="VectorBase:PHUM155140"/>
<dbReference type="EMBL" id="DS235111">
    <property type="protein sequence ID" value="EEB12085.1"/>
    <property type="molecule type" value="Genomic_DNA"/>
</dbReference>
<dbReference type="eggNOG" id="ENOG502RZ2I">
    <property type="taxonomic scope" value="Eukaryota"/>
</dbReference>
<reference evidence="4" key="2">
    <citation type="submission" date="2007-04" db="EMBL/GenBank/DDBJ databases">
        <title>The genome of the human body louse.</title>
        <authorList>
            <consortium name="The Human Body Louse Genome Consortium"/>
            <person name="Kirkness E."/>
            <person name="Walenz B."/>
            <person name="Hass B."/>
            <person name="Bruggner R."/>
            <person name="Strausberg R."/>
        </authorList>
    </citation>
    <scope>NUCLEOTIDE SEQUENCE</scope>
    <source>
        <strain evidence="4">USDA</strain>
    </source>
</reference>
<evidence type="ECO:0000313" key="6">
    <source>
        <dbReference type="Proteomes" id="UP000009046"/>
    </source>
</evidence>
<feature type="compositionally biased region" description="Basic residues" evidence="2">
    <location>
        <begin position="2740"/>
        <end position="2751"/>
    </location>
</feature>
<sequence length="3643" mass="415544">MSPSDKIKGGSNSYSGKEQTQRSLDMDPTPEIRSTSSSDIGKPGTISSIPLITASLSTLKCSDNEQIKTFDPGEENGIDRLTCGSSSLSERSNYSGLIRNSSKNYKAGTKINKLADMLAKRSQNIVEVTENAKSNIADTLIKPKIESSVSLKQTDNVINFEKILNTSDVSCNRTVNSNELVMFRKNRRKSVPNHSCNLSKLQSQSTSKSCLDISRLFSMQEDCRPELNALGEPLNMLQTDESTKRKAIKKNFKNVELTLILPQKKKRFSSGFENISNKVNEKIVEVSTKAEVPIRENSENIPKSHQVLNSSVSQPDHVINSSILKKENKTKLRKSKRLVETSTQTTDIEFVTPIISSVESSVAAVEKNSKFKENTSCVCILESNAKNMMKEDSLKVSKDVSKCQYCLSILPVNDLKMHLMKNHSKPCNNFFSKCDPELIVKEEVQPRSEEVNKVSDVVNQGNIDPSQKDNRCHTVDEELSRKNRENIENKNELFIDLSCESAAKSSTSPKANQKVLPREMFSEEQLLEMEIKFYNQLSGNIQENLTHHLDGKVNKNNSLSSANSSANTASPTTINTSNFLSGITSNSGVVLNAESSRAPSPYKTRSKTPNPLPRTAKKFKKLPNWQQKFWEKYNFPSNHRYEHRFWDKNCLSSEKSAFYLKDLSCLDVKTQLIIRENIQKVDEISSFEKNKKSTDNLQFPEYLSLTPRSSDKNDQKIKCDAVEKKPFDCETKESEKSFKSPIAELPILKCRRKLSSDNFSLAKKSQMETINADKIKMMTRRQNSLDSVKDEIDESTKKRKGSLDLNTGQKMSLRRQTSLEIIQKANDVSLEKNQVLNKPVDLMNNCERSLSAAAEISGEWVRPRTYLCGTCCTKFTNLWELEDHKWVSHPNVWCTHYEFEDEKIDKLFYSNENNDKEPNSTELLNVKLTDLYKRYLLPHGSLKTAKLVPIMNFPEQCSKCQKNCTSVSEMHKHMLDCGGDTTWFLTMYSSPMSIKRKWRPFGSRRRKQIGRRDLKRNIPNTPNIRSYHYQHRIRTKPGDVESIQKMLANLPEKRARRAINFDEIKTRSQATIHSNRLLRKRFKSSFANNLLKFKNLKQRQQQQQLKHGKKESSSSKSTTDTSSESTPMGSPKRKNKLKDNSKDEKMMSNSNVGSSESIRNAKKKRRSKKEENNSSKVNVKKVNKRTTQNTEKLKVKKCTVKGNGSATMDGTNDVKTKKKLTLNDNFSVLNPGSNVNAIKEENGKGSRKLKKNFTDNDDIIFLEEINRTSIVSEFVNVNEKTSEKRVMSKKKRKNENVESEETVQKVQNNKTILRLKSNAKEKTDKINKKVKEKFKNPKGATEKKEKQKKISDKNFKLSKYDSIIRFTNECGKKDVDFECETFLNKDLQNPNCLTNDLSKDDGKGTSQRKRIKTNNCKKTDVTIKEKHNLEGTRRSSRTIQVRKSLFPSGATFPSCSDSENEAKTIFGNADAKNESNDGNVYVGSPLEDDQRFSNPNVESEKNENLNFPQNDFTSEVLPANENSSNKELQTGISDPNKSSDLEEMPILAKEEPIRGKFNGKSEQDIPVLLPVVENSTENLDSCKIENEKRSPNIGFHVVKKRKKTSKEEVAPLKIVKNKESGDFSKTKTEISLSLNKCKNKRYSQYSMEKEKRSKNTVEEFDKESFAVEGKPCSSPKRKKYFLGICPGEIDKGEEECNEDSSSDSEPLIMLVNQSQKENQMKKNNEIEKIRENSRENSNEETVILDYSVLKNTGENVEKDVEETLIRSSSPTLYDSTYENNEKSFGVNNFESNVVEFTSKIKKGPRIIAKIEKKRKNSKNKSEKLSISLSIEKPKLKFDESVNNNNNNNNENDNFNDNVIDSNESEKKSSSPYSDVKENLLVLPNGENTFPERRSRRISKEIKSTNEFVIDDPLLLVDELWSDLDSDSDSARKKSKKGRKKSNRRKIIDEKKTCDVNLEELLRNFGEKKETCVNNDKTEEISQQPQTTVLPVKVFSKTQTTCRRSADVRKVLENRVVRESYKRLSLKLFRFNKAFKNFGNRGERLADVKRILKEKRDEIEIKNNNLPDLPFLAAEIKENPVQIIQCRSQKSKSGKKGLKKLERNIHMKISLPLESINNMTVFNNNHLTEFDIENESLKKQEQGGEVDKTEEGKIKSEEAVGEKDDTKDVVIESGGEMMSKMKSSEVIDKIFYCEICQTYYYSSSQLKMHKLSNKHKVKESEFLSGQEGLCTLTDPSKAENKDDENNQQGKDLPPIDSRGHQERDVVERAEFEKLNEDTSEMPVLEGPFIENPTTGIFQGKTPSEPTRHPMTPTNFGFSPENLKDIQRAIGCTDEEMLILTLLGENTIEIENDILDLDSCKLTGVKNPENVKNDVVGETVNGILKVDLKQRMTSALACLVNKAVFNLLQKYESVAKSSVNPEAVSLLGKLSNLSRRKNILQLNELLKKEKDGESSVKSLYKDMEKKEPSLAYKYQCTICGSRFEKASTRECHISRSHKGKSKRNNDETQMGSEDDWNDVWTYDGGGDEPIGGSNNLSQFWCSDCGINFVSPQEVLEHQKQEHQAGVKEVKDSSPLQSSTIGSSDEIIEGKKMKRRSKMFTSEELDQQRIIANNELRKLDRKFSVKNKSNKLKWGMDALKFTVEKENKEMTMEEDKDHLILEESGEKTQGDVKNIDLVPKLNFSRKNNIPEFKVIQKNCLKNRFQKIIDNKLKRKTSRHSQQDGVETEEVETEVMLVPVVVKKKNKKQKSNKGKKSGDEKNIDVYDFNDSEPENEPVALSHIKKSISLPTKLKLIKVKELPSKNKADSTTKGLIPDDYDSEDSLPLSVVKKYKPNHGEDHEKDEKISEEGLEKSEGILEQVEYLIEQLEHETGSVGDKVEEKTNNVNNNLEKESEKDEIDEGENVDSPTNSLRVSLANDLLEIDNLPLRPQILCKNYDETVMEPEEKSECNIRLAEKIVAEPESSQSIFDEEDSMPLVLMSRKTENVEENAEEKKSDENTCESSSTGSEYNNLPLNIENADRNSSGLSFADCQETTEDNSMSSFSQNKTGEPCKPFEVLNGNVIYCRNESAENDFESDLSNSVGGDSKEDDNLICQGENNHVLNEITEKEDIVIVCSKGNNNKNCDDDERINSKKKKIKMNQRRKKENFKSSRKKKKRFPLLTATIEENNFKNKENTRLNKEVIVRRIWNRSKIIGDNSDYETVENMQNDESQTEVEKEIIVKKIWSRKKHSDSDCESFDKGEESKIDDRKINKTEISDEVVIKCGPKNVPAPKRRKSKSLSNESSKETIMRKIWSGKCKFQTKAALKTYDSDVLLDTKENEIGGGEDVRPKKRGRPPGFSSTKRIKTSNSNDKTDEDDLDSLIEEIEREQLEKAIRLDFLLLRRSEKANVEILKEGNNSTMGLFTETIEKHHRDGSEKRRKKIRGNLRQSVLKRKNLMRKPLRKVLPAAEEKCFCGGEPNDEERREPEEENPENFIEQTANFVSVEGKIKNRKHKKHRHKHHHHKHKHKKSKHHKSVVGKHKSSKYKFLPEEMEDVKKNSSSLTVSENDDDDVDGVDDGNVNDDNNDVSESRGRIGVVESHHMKKPKNLSVESDEETNKFAYGERVRKNRDGTESYESVIVKTGEKNYENRGGSVYEFAEDASNF</sequence>
<evidence type="ECO:0000259" key="3">
    <source>
        <dbReference type="PROSITE" id="PS50157"/>
    </source>
</evidence>
<feature type="region of interest" description="Disordered" evidence="2">
    <location>
        <begin position="594"/>
        <end position="617"/>
    </location>
</feature>
<feature type="region of interest" description="Disordered" evidence="2">
    <location>
        <begin position="3489"/>
        <end position="3568"/>
    </location>
</feature>
<feature type="compositionally biased region" description="Acidic residues" evidence="2">
    <location>
        <begin position="3545"/>
        <end position="3565"/>
    </location>
</feature>
<feature type="region of interest" description="Disordered" evidence="2">
    <location>
        <begin position="2558"/>
        <end position="2578"/>
    </location>
</feature>
<dbReference type="GO" id="GO:0008270">
    <property type="term" value="F:zinc ion binding"/>
    <property type="evidence" value="ECO:0007669"/>
    <property type="project" value="UniProtKB-KW"/>
</dbReference>
<dbReference type="PROSITE" id="PS50157">
    <property type="entry name" value="ZINC_FINGER_C2H2_2"/>
    <property type="match status" value="2"/>
</dbReference>
<feature type="compositionally biased region" description="Basic and acidic residues" evidence="2">
    <location>
        <begin position="2558"/>
        <end position="2569"/>
    </location>
</feature>
<reference evidence="5" key="3">
    <citation type="submission" date="2021-02" db="UniProtKB">
        <authorList>
            <consortium name="EnsemblMetazoa"/>
        </authorList>
    </citation>
    <scope>IDENTIFICATION</scope>
    <source>
        <strain evidence="5">USDA</strain>
    </source>
</reference>
<feature type="region of interest" description="Disordered" evidence="2">
    <location>
        <begin position="556"/>
        <end position="577"/>
    </location>
</feature>
<dbReference type="KEGG" id="phu:Phum_PHUM155140"/>
<dbReference type="InterPro" id="IPR018247">
    <property type="entry name" value="EF_Hand_1_Ca_BS"/>
</dbReference>
<evidence type="ECO:0000313" key="5">
    <source>
        <dbReference type="EnsemblMetazoa" id="PHUM155140-PA"/>
    </source>
</evidence>
<dbReference type="InterPro" id="IPR036236">
    <property type="entry name" value="Znf_C2H2_sf"/>
</dbReference>
<gene>
    <name evidence="5" type="primary">8236475</name>
    <name evidence="4" type="ORF">Phum_PHUM155140</name>
</gene>
<dbReference type="EMBL" id="AAZO01001810">
    <property type="status" value="NOT_ANNOTATED_CDS"/>
    <property type="molecule type" value="Genomic_DNA"/>
</dbReference>
<dbReference type="CTD" id="8236475"/>
<keyword evidence="1" id="KW-0862">Zinc</keyword>
<feature type="region of interest" description="Disordered" evidence="2">
    <location>
        <begin position="2137"/>
        <end position="2164"/>
    </location>
</feature>
<name>E0VFC9_PEDHC</name>
<feature type="region of interest" description="Disordered" evidence="2">
    <location>
        <begin position="782"/>
        <end position="809"/>
    </location>
</feature>
<evidence type="ECO:0000256" key="1">
    <source>
        <dbReference type="PROSITE-ProRule" id="PRU00042"/>
    </source>
</evidence>
<feature type="region of interest" description="Disordered" evidence="2">
    <location>
        <begin position="2227"/>
        <end position="2262"/>
    </location>
</feature>
<dbReference type="Gene3D" id="3.30.160.60">
    <property type="entry name" value="Classic Zinc Finger"/>
    <property type="match status" value="1"/>
</dbReference>
<dbReference type="Proteomes" id="UP000009046">
    <property type="component" value="Unassembled WGS sequence"/>
</dbReference>
<feature type="domain" description="C2H2-type" evidence="3">
    <location>
        <begin position="2472"/>
        <end position="2500"/>
    </location>
</feature>
<keyword evidence="1" id="KW-0863">Zinc-finger</keyword>
<feature type="region of interest" description="Disordered" evidence="2">
    <location>
        <begin position="3261"/>
        <end position="3284"/>
    </location>
</feature>
<feature type="region of interest" description="Disordered" evidence="2">
    <location>
        <begin position="3319"/>
        <end position="3354"/>
    </location>
</feature>
<proteinExistence type="predicted"/>
<dbReference type="OMA" id="TRECHIS"/>
<reference evidence="4" key="1">
    <citation type="submission" date="2007-04" db="EMBL/GenBank/DDBJ databases">
        <title>Annotation of Pediculus humanus corporis strain USDA.</title>
        <authorList>
            <person name="Kirkness E."/>
            <person name="Hannick L."/>
            <person name="Hass B."/>
            <person name="Bruggner R."/>
            <person name="Lawson D."/>
            <person name="Bidwell S."/>
            <person name="Joardar V."/>
            <person name="Caler E."/>
            <person name="Walenz B."/>
            <person name="Inman J."/>
            <person name="Schobel S."/>
            <person name="Galinsky K."/>
            <person name="Amedeo P."/>
            <person name="Strausberg R."/>
        </authorList>
    </citation>
    <scope>NUCLEOTIDE SEQUENCE</scope>
    <source>
        <strain evidence="4">USDA</strain>
    </source>
</reference>
<evidence type="ECO:0000256" key="2">
    <source>
        <dbReference type="SAM" id="MobiDB-lite"/>
    </source>
</evidence>
<feature type="compositionally biased region" description="Polar residues" evidence="2">
    <location>
        <begin position="2998"/>
        <end position="3011"/>
    </location>
</feature>
<feature type="region of interest" description="Disordered" evidence="2">
    <location>
        <begin position="1097"/>
        <end position="1187"/>
    </location>
</feature>
<keyword evidence="1" id="KW-0479">Metal-binding</keyword>
<dbReference type="HOGENOM" id="CLU_224550_0_0_1"/>
<feature type="region of interest" description="Disordered" evidence="2">
    <location>
        <begin position="3453"/>
        <end position="3473"/>
    </location>
</feature>
<feature type="region of interest" description="Disordered" evidence="2">
    <location>
        <begin position="1"/>
        <end position="45"/>
    </location>
</feature>
<feature type="region of interest" description="Disordered" evidence="2">
    <location>
        <begin position="2740"/>
        <end position="2770"/>
    </location>
</feature>
<accession>E0VFC9</accession>
<dbReference type="PROSITE" id="PS00018">
    <property type="entry name" value="EF_HAND_1"/>
    <property type="match status" value="1"/>
</dbReference>
<feature type="region of interest" description="Disordered" evidence="2">
    <location>
        <begin position="2981"/>
        <end position="3016"/>
    </location>
</feature>
<dbReference type="GO" id="GO:0003676">
    <property type="term" value="F:nucleic acid binding"/>
    <property type="evidence" value="ECO:0007669"/>
    <property type="project" value="InterPro"/>
</dbReference>
<feature type="compositionally biased region" description="Basic residues" evidence="2">
    <location>
        <begin position="1932"/>
        <end position="1943"/>
    </location>
</feature>
<dbReference type="Pfam" id="PF12874">
    <property type="entry name" value="zf-met"/>
    <property type="match status" value="1"/>
</dbReference>
<dbReference type="SMART" id="SM00355">
    <property type="entry name" value="ZnF_C2H2"/>
    <property type="match status" value="6"/>
</dbReference>
<feature type="compositionally biased region" description="Polar residues" evidence="2">
    <location>
        <begin position="10"/>
        <end position="23"/>
    </location>
</feature>
<dbReference type="SMART" id="SM00451">
    <property type="entry name" value="ZnF_U1"/>
    <property type="match status" value="2"/>
</dbReference>
<dbReference type="EnsemblMetazoa" id="PHUM155140-RA">
    <property type="protein sequence ID" value="PHUM155140-PA"/>
    <property type="gene ID" value="PHUM155140"/>
</dbReference>
<feature type="compositionally biased region" description="Low complexity" evidence="2">
    <location>
        <begin position="1842"/>
        <end position="1857"/>
    </location>
</feature>
<dbReference type="GeneID" id="8236475"/>
<feature type="compositionally biased region" description="Polar residues" evidence="2">
    <location>
        <begin position="1504"/>
        <end position="1513"/>
    </location>
</feature>
<feature type="compositionally biased region" description="Polar residues" evidence="2">
    <location>
        <begin position="3337"/>
        <end position="3349"/>
    </location>
</feature>
<feature type="region of interest" description="Disordered" evidence="2">
    <location>
        <begin position="2489"/>
        <end position="2514"/>
    </location>
</feature>
<dbReference type="InterPro" id="IPR013087">
    <property type="entry name" value="Znf_C2H2_type"/>
</dbReference>